<organism evidence="2 3">
    <name type="scientific">Longispora fulva</name>
    <dbReference type="NCBI Taxonomy" id="619741"/>
    <lineage>
        <taxon>Bacteria</taxon>
        <taxon>Bacillati</taxon>
        <taxon>Actinomycetota</taxon>
        <taxon>Actinomycetes</taxon>
        <taxon>Micromonosporales</taxon>
        <taxon>Micromonosporaceae</taxon>
        <taxon>Longispora</taxon>
    </lineage>
</organism>
<proteinExistence type="predicted"/>
<gene>
    <name evidence="2" type="ORF">IW245_006674</name>
</gene>
<accession>A0A8J7GVR5</accession>
<keyword evidence="3" id="KW-1185">Reference proteome</keyword>
<comment type="caution">
    <text evidence="2">The sequence shown here is derived from an EMBL/GenBank/DDBJ whole genome shotgun (WGS) entry which is preliminary data.</text>
</comment>
<reference evidence="2" key="1">
    <citation type="submission" date="2020-11" db="EMBL/GenBank/DDBJ databases">
        <title>Sequencing the genomes of 1000 actinobacteria strains.</title>
        <authorList>
            <person name="Klenk H.-P."/>
        </authorList>
    </citation>
    <scope>NUCLEOTIDE SEQUENCE</scope>
    <source>
        <strain evidence="2">DSM 45356</strain>
    </source>
</reference>
<dbReference type="RefSeq" id="WP_197007018.1">
    <property type="nucleotide sequence ID" value="NZ_BONS01000005.1"/>
</dbReference>
<evidence type="ECO:0000313" key="3">
    <source>
        <dbReference type="Proteomes" id="UP000622552"/>
    </source>
</evidence>
<feature type="region of interest" description="Disordered" evidence="1">
    <location>
        <begin position="1"/>
        <end position="20"/>
    </location>
</feature>
<name>A0A8J7GVR5_9ACTN</name>
<dbReference type="EMBL" id="JADOUF010000001">
    <property type="protein sequence ID" value="MBG6140480.1"/>
    <property type="molecule type" value="Genomic_DNA"/>
</dbReference>
<evidence type="ECO:0000256" key="1">
    <source>
        <dbReference type="SAM" id="MobiDB-lite"/>
    </source>
</evidence>
<evidence type="ECO:0000313" key="2">
    <source>
        <dbReference type="EMBL" id="MBG6140480.1"/>
    </source>
</evidence>
<dbReference type="Proteomes" id="UP000622552">
    <property type="component" value="Unassembled WGS sequence"/>
</dbReference>
<sequence length="182" mass="20296">MTTLTAPAITETRDSFPNAERPRYWPQEEAHYRSALEPGDIVCDDTGTRWRITAYDNAFSHLTAGRIAYLEATPDRHAAASGRAQASRTAWENTLTAANDDSADQFQAVALAFELAAILEDKAARLEGLDPSTLWEEILCLTEVIRAGDDSAPEAGRDLAEKVYTLNEWIMTDGKHPRQWTW</sequence>
<protein>
    <submittedName>
        <fullName evidence="2">Uncharacterized protein</fullName>
    </submittedName>
</protein>
<dbReference type="AlphaFoldDB" id="A0A8J7GVR5"/>